<dbReference type="GeneID" id="113416800"/>
<dbReference type="InterPro" id="IPR023214">
    <property type="entry name" value="HAD_sf"/>
</dbReference>
<dbReference type="RefSeq" id="XP_026530656.1">
    <property type="nucleotide sequence ID" value="XM_026674871.1"/>
</dbReference>
<organism evidence="1 2">
    <name type="scientific">Notechis scutatus</name>
    <name type="common">mainland tiger snake</name>
    <dbReference type="NCBI Taxonomy" id="8663"/>
    <lineage>
        <taxon>Eukaryota</taxon>
        <taxon>Metazoa</taxon>
        <taxon>Chordata</taxon>
        <taxon>Craniata</taxon>
        <taxon>Vertebrata</taxon>
        <taxon>Euteleostomi</taxon>
        <taxon>Lepidosauria</taxon>
        <taxon>Squamata</taxon>
        <taxon>Bifurcata</taxon>
        <taxon>Unidentata</taxon>
        <taxon>Episquamata</taxon>
        <taxon>Toxicofera</taxon>
        <taxon>Serpentes</taxon>
        <taxon>Colubroidea</taxon>
        <taxon>Elapidae</taxon>
        <taxon>Hydrophiinae</taxon>
        <taxon>Notechis</taxon>
    </lineage>
</organism>
<evidence type="ECO:0000313" key="2">
    <source>
        <dbReference type="RefSeq" id="XP_026530656.1"/>
    </source>
</evidence>
<gene>
    <name evidence="2" type="primary">LOC113416800</name>
</gene>
<dbReference type="Proteomes" id="UP000504612">
    <property type="component" value="Unplaced"/>
</dbReference>
<dbReference type="KEGG" id="nss:113416800"/>
<dbReference type="Gene3D" id="3.40.50.1000">
    <property type="entry name" value="HAD superfamily/HAD-like"/>
    <property type="match status" value="1"/>
</dbReference>
<reference evidence="2" key="1">
    <citation type="submission" date="2025-08" db="UniProtKB">
        <authorList>
            <consortium name="RefSeq"/>
        </authorList>
    </citation>
    <scope>IDENTIFICATION</scope>
</reference>
<sequence length="113" mass="12974">MRPGWRSSPGPIYFHCKEENGQENEDYRDACMQALNLWSLLVTCAVAVGKDQEPKKQRCFKVSAQMPEFQKKTVHIKDPERVEEIICGLIKGGATKLQTSLLYRTLYLEMPLL</sequence>
<proteinExistence type="predicted"/>
<accession>A0A6J1UIF9</accession>
<dbReference type="AlphaFoldDB" id="A0A6J1UIF9"/>
<evidence type="ECO:0000313" key="1">
    <source>
        <dbReference type="Proteomes" id="UP000504612"/>
    </source>
</evidence>
<protein>
    <submittedName>
        <fullName evidence="2">Uncharacterized protein LOC113416800 isoform X1</fullName>
    </submittedName>
</protein>
<keyword evidence="1" id="KW-1185">Reference proteome</keyword>
<name>A0A6J1UIF9_9SAUR</name>